<reference evidence="1" key="2">
    <citation type="submission" date="2020-11" db="EMBL/GenBank/DDBJ databases">
        <authorList>
            <person name="McCartney M.A."/>
            <person name="Auch B."/>
            <person name="Kono T."/>
            <person name="Mallez S."/>
            <person name="Becker A."/>
            <person name="Gohl D.M."/>
            <person name="Silverstein K.A.T."/>
            <person name="Koren S."/>
            <person name="Bechman K.B."/>
            <person name="Herman A."/>
            <person name="Abrahante J.E."/>
            <person name="Garbe J."/>
        </authorList>
    </citation>
    <scope>NUCLEOTIDE SEQUENCE</scope>
    <source>
        <strain evidence="1">Duluth1</strain>
        <tissue evidence="1">Whole animal</tissue>
    </source>
</reference>
<gene>
    <name evidence="1" type="ORF">DPMN_126184</name>
</gene>
<name>A0A9D4GVM6_DREPO</name>
<evidence type="ECO:0000313" key="1">
    <source>
        <dbReference type="EMBL" id="KAH3824349.1"/>
    </source>
</evidence>
<evidence type="ECO:0000313" key="2">
    <source>
        <dbReference type="Proteomes" id="UP000828390"/>
    </source>
</evidence>
<protein>
    <submittedName>
        <fullName evidence="1">Uncharacterized protein</fullName>
    </submittedName>
</protein>
<dbReference type="EMBL" id="JAIWYP010000005">
    <property type="protein sequence ID" value="KAH3824349.1"/>
    <property type="molecule type" value="Genomic_DNA"/>
</dbReference>
<accession>A0A9D4GVM6</accession>
<keyword evidence="2" id="KW-1185">Reference proteome</keyword>
<dbReference type="Proteomes" id="UP000828390">
    <property type="component" value="Unassembled WGS sequence"/>
</dbReference>
<organism evidence="1 2">
    <name type="scientific">Dreissena polymorpha</name>
    <name type="common">Zebra mussel</name>
    <name type="synonym">Mytilus polymorpha</name>
    <dbReference type="NCBI Taxonomy" id="45954"/>
    <lineage>
        <taxon>Eukaryota</taxon>
        <taxon>Metazoa</taxon>
        <taxon>Spiralia</taxon>
        <taxon>Lophotrochozoa</taxon>
        <taxon>Mollusca</taxon>
        <taxon>Bivalvia</taxon>
        <taxon>Autobranchia</taxon>
        <taxon>Heteroconchia</taxon>
        <taxon>Euheterodonta</taxon>
        <taxon>Imparidentia</taxon>
        <taxon>Neoheterodontei</taxon>
        <taxon>Myida</taxon>
        <taxon>Dreissenoidea</taxon>
        <taxon>Dreissenidae</taxon>
        <taxon>Dreissena</taxon>
    </lineage>
</organism>
<reference evidence="1" key="1">
    <citation type="journal article" date="2019" name="bioRxiv">
        <title>The Genome of the Zebra Mussel, Dreissena polymorpha: A Resource for Invasive Species Research.</title>
        <authorList>
            <person name="McCartney M.A."/>
            <person name="Auch B."/>
            <person name="Kono T."/>
            <person name="Mallez S."/>
            <person name="Zhang Y."/>
            <person name="Obille A."/>
            <person name="Becker A."/>
            <person name="Abrahante J.E."/>
            <person name="Garbe J."/>
            <person name="Badalamenti J.P."/>
            <person name="Herman A."/>
            <person name="Mangelson H."/>
            <person name="Liachko I."/>
            <person name="Sullivan S."/>
            <person name="Sone E.D."/>
            <person name="Koren S."/>
            <person name="Silverstein K.A.T."/>
            <person name="Beckman K.B."/>
            <person name="Gohl D.M."/>
        </authorList>
    </citation>
    <scope>NUCLEOTIDE SEQUENCE</scope>
    <source>
        <strain evidence="1">Duluth1</strain>
        <tissue evidence="1">Whole animal</tissue>
    </source>
</reference>
<proteinExistence type="predicted"/>
<comment type="caution">
    <text evidence="1">The sequence shown here is derived from an EMBL/GenBank/DDBJ whole genome shotgun (WGS) entry which is preliminary data.</text>
</comment>
<dbReference type="AlphaFoldDB" id="A0A9D4GVM6"/>
<sequence>MLGGRTKTGQWVKLVVVYLGLRPPFCARCGGPVVLKQLGRPDFGESEHGHRSARSLRLGVHRMAKAPSLLTNGALGSER</sequence>